<evidence type="ECO:0000313" key="1">
    <source>
        <dbReference type="EMBL" id="HAE7765481.1"/>
    </source>
</evidence>
<comment type="caution">
    <text evidence="1">The sequence shown here is derived from an EMBL/GenBank/DDBJ whole genome shotgun (WGS) entry which is preliminary data.</text>
</comment>
<reference evidence="1" key="1">
    <citation type="journal article" date="2018" name="Genome Biol.">
        <title>SKESA: strategic k-mer extension for scrupulous assemblies.</title>
        <authorList>
            <person name="Souvorov A."/>
            <person name="Agarwala R."/>
            <person name="Lipman D.J."/>
        </authorList>
    </citation>
    <scope>NUCLEOTIDE SEQUENCE</scope>
    <source>
        <strain evidence="1">2584-68</strain>
    </source>
</reference>
<gene>
    <name evidence="1" type="ORF">GNB58_002403</name>
</gene>
<sequence>MIDENQECPTCGNENPEYLKECPWCGSQKCDLCDMGDDTACMNCEGE</sequence>
<dbReference type="AlphaFoldDB" id="A0A736VJY3"/>
<organism evidence="1">
    <name type="scientific">Salmonella enterica subsp. houtenae serovar 45:g,z51:-</name>
    <dbReference type="NCBI Taxonomy" id="1967611"/>
    <lineage>
        <taxon>Bacteria</taxon>
        <taxon>Pseudomonadati</taxon>
        <taxon>Pseudomonadota</taxon>
        <taxon>Gammaproteobacteria</taxon>
        <taxon>Enterobacterales</taxon>
        <taxon>Enterobacteriaceae</taxon>
        <taxon>Salmonella</taxon>
    </lineage>
</organism>
<accession>A0A736VJY3</accession>
<dbReference type="EMBL" id="DAATAH010000023">
    <property type="protein sequence ID" value="HAE7765481.1"/>
    <property type="molecule type" value="Genomic_DNA"/>
</dbReference>
<name>A0A736VJY3_SALHO</name>
<reference evidence="1" key="2">
    <citation type="submission" date="2018-07" db="EMBL/GenBank/DDBJ databases">
        <authorList>
            <consortium name="NCBI Pathogen Detection Project"/>
        </authorList>
    </citation>
    <scope>NUCLEOTIDE SEQUENCE</scope>
    <source>
        <strain evidence="1">2584-68</strain>
    </source>
</reference>
<protein>
    <submittedName>
        <fullName evidence="1">Uncharacterized protein</fullName>
    </submittedName>
</protein>
<proteinExistence type="predicted"/>